<keyword evidence="2" id="KW-1185">Reference proteome</keyword>
<organism evidence="1 2">
    <name type="scientific">Rhizobium rhizoryzae</name>
    <dbReference type="NCBI Taxonomy" id="451876"/>
    <lineage>
        <taxon>Bacteria</taxon>
        <taxon>Pseudomonadati</taxon>
        <taxon>Pseudomonadota</taxon>
        <taxon>Alphaproteobacteria</taxon>
        <taxon>Hyphomicrobiales</taxon>
        <taxon>Rhizobiaceae</taxon>
        <taxon>Rhizobium/Agrobacterium group</taxon>
        <taxon>Rhizobium</taxon>
    </lineage>
</organism>
<sequence length="152" mass="17328">MEHQIQTTPTPSFSMSDFNAADTAKMEIMSFGRRTGWFWEFAGPGHAKAIAYNDARARERLEEEARREQQMVNGKKYKATVESVEDVKARNINAVVSRLVGWNDVEMDGQIFPFSPDNARRFLEDPARGAILVEALEFLFEASSFMKRSQTN</sequence>
<dbReference type="Proteomes" id="UP000519897">
    <property type="component" value="Unassembled WGS sequence"/>
</dbReference>
<proteinExistence type="predicted"/>
<evidence type="ECO:0000313" key="1">
    <source>
        <dbReference type="EMBL" id="MBB4146023.1"/>
    </source>
</evidence>
<reference evidence="1 2" key="1">
    <citation type="submission" date="2020-08" db="EMBL/GenBank/DDBJ databases">
        <title>Genomic Encyclopedia of Type Strains, Phase IV (KMG-IV): sequencing the most valuable type-strain genomes for metagenomic binning, comparative biology and taxonomic classification.</title>
        <authorList>
            <person name="Goeker M."/>
        </authorList>
    </citation>
    <scope>NUCLEOTIDE SEQUENCE [LARGE SCALE GENOMIC DNA]</scope>
    <source>
        <strain evidence="1 2">DSM 29514</strain>
    </source>
</reference>
<evidence type="ECO:0000313" key="2">
    <source>
        <dbReference type="Proteomes" id="UP000519897"/>
    </source>
</evidence>
<protein>
    <submittedName>
        <fullName evidence="1">Uncharacterized protein</fullName>
    </submittedName>
</protein>
<comment type="caution">
    <text evidence="1">The sequence shown here is derived from an EMBL/GenBank/DDBJ whole genome shotgun (WGS) entry which is preliminary data.</text>
</comment>
<dbReference type="AlphaFoldDB" id="A0A7W6PSY1"/>
<dbReference type="EMBL" id="JACIEC010000016">
    <property type="protein sequence ID" value="MBB4146023.1"/>
    <property type="molecule type" value="Genomic_DNA"/>
</dbReference>
<accession>A0A7W6PSY1</accession>
<dbReference type="RefSeq" id="WP_165137684.1">
    <property type="nucleotide sequence ID" value="NZ_CP049252.1"/>
</dbReference>
<gene>
    <name evidence="1" type="ORF">GGQ72_004592</name>
</gene>
<name>A0A7W6PSY1_9HYPH</name>